<name>A0AAD6IRY8_DREDA</name>
<evidence type="ECO:0000259" key="2">
    <source>
        <dbReference type="PROSITE" id="PS50097"/>
    </source>
</evidence>
<feature type="region of interest" description="Disordered" evidence="1">
    <location>
        <begin position="154"/>
        <end position="226"/>
    </location>
</feature>
<dbReference type="Proteomes" id="UP001221413">
    <property type="component" value="Unassembled WGS sequence"/>
</dbReference>
<dbReference type="SUPFAM" id="SSF54695">
    <property type="entry name" value="POZ domain"/>
    <property type="match status" value="1"/>
</dbReference>
<organism evidence="3 4">
    <name type="scientific">Drechslerella dactyloides</name>
    <name type="common">Nematode-trapping fungus</name>
    <name type="synonym">Arthrobotrys dactyloides</name>
    <dbReference type="NCBI Taxonomy" id="74499"/>
    <lineage>
        <taxon>Eukaryota</taxon>
        <taxon>Fungi</taxon>
        <taxon>Dikarya</taxon>
        <taxon>Ascomycota</taxon>
        <taxon>Pezizomycotina</taxon>
        <taxon>Orbiliomycetes</taxon>
        <taxon>Orbiliales</taxon>
        <taxon>Orbiliaceae</taxon>
        <taxon>Drechslerella</taxon>
    </lineage>
</organism>
<dbReference type="PROSITE" id="PS50097">
    <property type="entry name" value="BTB"/>
    <property type="match status" value="1"/>
</dbReference>
<protein>
    <recommendedName>
        <fullName evidence="2">BTB domain-containing protein</fullName>
    </recommendedName>
</protein>
<dbReference type="AlphaFoldDB" id="A0AAD6IRY8"/>
<gene>
    <name evidence="3" type="ORF">Dda_9237</name>
</gene>
<evidence type="ECO:0000313" key="3">
    <source>
        <dbReference type="EMBL" id="KAJ6255946.1"/>
    </source>
</evidence>
<evidence type="ECO:0000256" key="1">
    <source>
        <dbReference type="SAM" id="MobiDB-lite"/>
    </source>
</evidence>
<feature type="domain" description="BTB" evidence="2">
    <location>
        <begin position="46"/>
        <end position="116"/>
    </location>
</feature>
<dbReference type="SMART" id="SM00225">
    <property type="entry name" value="BTB"/>
    <property type="match status" value="1"/>
</dbReference>
<feature type="compositionally biased region" description="Polar residues" evidence="1">
    <location>
        <begin position="193"/>
        <end position="205"/>
    </location>
</feature>
<proteinExistence type="predicted"/>
<dbReference type="CDD" id="cd18186">
    <property type="entry name" value="BTB_POZ_ZBTB_KLHL-like"/>
    <property type="match status" value="1"/>
</dbReference>
<dbReference type="EMBL" id="JAQGDS010000016">
    <property type="protein sequence ID" value="KAJ6255946.1"/>
    <property type="molecule type" value="Genomic_DNA"/>
</dbReference>
<keyword evidence="4" id="KW-1185">Reference proteome</keyword>
<comment type="caution">
    <text evidence="3">The sequence shown here is derived from an EMBL/GenBank/DDBJ whole genome shotgun (WGS) entry which is preliminary data.</text>
</comment>
<sequence length="226" mass="24535">MSHNREASRATLAGNLPPDVAELLADDSESARESCISGLYRLQLWADISLCVGPPGNQQHYLLHRLVIGGQSSFLRNLCKSDDPMPLDGLPIPEIEPVVFNHVVKWLYRGKLTERPEDGPVLAKVLEAAQRLKIHPLEQKAIENLQLILKKRSHEGKVEQKGSRGESSTSQGLDGATHGRRQAEASDTDAQVAVSSAPTATSRTEAVNAFDAGPKPRNQGKPSSPE</sequence>
<evidence type="ECO:0000313" key="4">
    <source>
        <dbReference type="Proteomes" id="UP001221413"/>
    </source>
</evidence>
<dbReference type="InterPro" id="IPR000210">
    <property type="entry name" value="BTB/POZ_dom"/>
</dbReference>
<feature type="compositionally biased region" description="Basic and acidic residues" evidence="1">
    <location>
        <begin position="155"/>
        <end position="164"/>
    </location>
</feature>
<dbReference type="InterPro" id="IPR011333">
    <property type="entry name" value="SKP1/BTB/POZ_sf"/>
</dbReference>
<reference evidence="3" key="1">
    <citation type="submission" date="2023-01" db="EMBL/GenBank/DDBJ databases">
        <title>The chitinases involved in constricting ring structure development in the nematode-trapping fungus Drechslerella dactyloides.</title>
        <authorList>
            <person name="Wang R."/>
            <person name="Zhang L."/>
            <person name="Tang P."/>
            <person name="Li S."/>
            <person name="Liang L."/>
        </authorList>
    </citation>
    <scope>NUCLEOTIDE SEQUENCE</scope>
    <source>
        <strain evidence="3">YMF1.00031</strain>
    </source>
</reference>
<dbReference type="Pfam" id="PF00651">
    <property type="entry name" value="BTB"/>
    <property type="match status" value="1"/>
</dbReference>
<accession>A0AAD6IRY8</accession>
<dbReference type="Gene3D" id="3.30.710.10">
    <property type="entry name" value="Potassium Channel Kv1.1, Chain A"/>
    <property type="match status" value="1"/>
</dbReference>